<dbReference type="EMBL" id="MU005764">
    <property type="protein sequence ID" value="KAF2715063.1"/>
    <property type="molecule type" value="Genomic_DNA"/>
</dbReference>
<gene>
    <name evidence="1" type="ORF">K504DRAFT_457236</name>
</gene>
<protein>
    <recommendedName>
        <fullName evidence="3">AA1-like domain-containing protein</fullName>
    </recommendedName>
</protein>
<sequence>MRFSILSFIGLTSAAVLPRGTTPGSWNVTLTVSSAANGYNARELTAIYSSPDTAPVTTTCTYTYIPTQATVDTCTDASFKYTYSGTTVSVTQTVDNITLSGEKELSETCNGSGRSCTIQGTVPATSASA</sequence>
<dbReference type="AlphaFoldDB" id="A0A6G1KR21"/>
<accession>A0A6G1KR21</accession>
<name>A0A6G1KR21_9PLEO</name>
<dbReference type="Proteomes" id="UP000799428">
    <property type="component" value="Unassembled WGS sequence"/>
</dbReference>
<dbReference type="OrthoDB" id="3798738at2759"/>
<reference evidence="1" key="1">
    <citation type="journal article" date="2020" name="Stud. Mycol.">
        <title>101 Dothideomycetes genomes: a test case for predicting lifestyles and emergence of pathogens.</title>
        <authorList>
            <person name="Haridas S."/>
            <person name="Albert R."/>
            <person name="Binder M."/>
            <person name="Bloem J."/>
            <person name="Labutti K."/>
            <person name="Salamov A."/>
            <person name="Andreopoulos B."/>
            <person name="Baker S."/>
            <person name="Barry K."/>
            <person name="Bills G."/>
            <person name="Bluhm B."/>
            <person name="Cannon C."/>
            <person name="Castanera R."/>
            <person name="Culley D."/>
            <person name="Daum C."/>
            <person name="Ezra D."/>
            <person name="Gonzalez J."/>
            <person name="Henrissat B."/>
            <person name="Kuo A."/>
            <person name="Liang C."/>
            <person name="Lipzen A."/>
            <person name="Lutzoni F."/>
            <person name="Magnuson J."/>
            <person name="Mondo S."/>
            <person name="Nolan M."/>
            <person name="Ohm R."/>
            <person name="Pangilinan J."/>
            <person name="Park H.-J."/>
            <person name="Ramirez L."/>
            <person name="Alfaro M."/>
            <person name="Sun H."/>
            <person name="Tritt A."/>
            <person name="Yoshinaga Y."/>
            <person name="Zwiers L.-H."/>
            <person name="Turgeon B."/>
            <person name="Goodwin S."/>
            <person name="Spatafora J."/>
            <person name="Crous P."/>
            <person name="Grigoriev I."/>
        </authorList>
    </citation>
    <scope>NUCLEOTIDE SEQUENCE</scope>
    <source>
        <strain evidence="1">CBS 279.74</strain>
    </source>
</reference>
<proteinExistence type="predicted"/>
<evidence type="ECO:0000313" key="1">
    <source>
        <dbReference type="EMBL" id="KAF2715063.1"/>
    </source>
</evidence>
<evidence type="ECO:0008006" key="3">
    <source>
        <dbReference type="Google" id="ProtNLM"/>
    </source>
</evidence>
<evidence type="ECO:0000313" key="2">
    <source>
        <dbReference type="Proteomes" id="UP000799428"/>
    </source>
</evidence>
<organism evidence="1 2">
    <name type="scientific">Pleomassaria siparia CBS 279.74</name>
    <dbReference type="NCBI Taxonomy" id="1314801"/>
    <lineage>
        <taxon>Eukaryota</taxon>
        <taxon>Fungi</taxon>
        <taxon>Dikarya</taxon>
        <taxon>Ascomycota</taxon>
        <taxon>Pezizomycotina</taxon>
        <taxon>Dothideomycetes</taxon>
        <taxon>Pleosporomycetidae</taxon>
        <taxon>Pleosporales</taxon>
        <taxon>Pleomassariaceae</taxon>
        <taxon>Pleomassaria</taxon>
    </lineage>
</organism>
<keyword evidence="2" id="KW-1185">Reference proteome</keyword>